<gene>
    <name evidence="1" type="ORF">WKW82_08290</name>
</gene>
<keyword evidence="2" id="KW-1185">Reference proteome</keyword>
<evidence type="ECO:0000313" key="2">
    <source>
        <dbReference type="Proteomes" id="UP001385892"/>
    </source>
</evidence>
<comment type="caution">
    <text evidence="1">The sequence shown here is derived from an EMBL/GenBank/DDBJ whole genome shotgun (WGS) entry which is preliminary data.</text>
</comment>
<accession>A0ABU8WH20</accession>
<sequence>MGGTGAINVRIRSKPNALPGHFVVSSVWACSEQNLGALKQVPEEERALYRKRPIGSCTPDRSKVGAIRQWVTGRASA</sequence>
<organism evidence="1 2">
    <name type="scientific">Variovorax rhizosphaerae</name>
    <dbReference type="NCBI Taxonomy" id="1836200"/>
    <lineage>
        <taxon>Bacteria</taxon>
        <taxon>Pseudomonadati</taxon>
        <taxon>Pseudomonadota</taxon>
        <taxon>Betaproteobacteria</taxon>
        <taxon>Burkholderiales</taxon>
        <taxon>Comamonadaceae</taxon>
        <taxon>Variovorax</taxon>
    </lineage>
</organism>
<dbReference type="Proteomes" id="UP001385892">
    <property type="component" value="Unassembled WGS sequence"/>
</dbReference>
<proteinExistence type="predicted"/>
<protein>
    <submittedName>
        <fullName evidence="1">Uncharacterized protein</fullName>
    </submittedName>
</protein>
<dbReference type="RefSeq" id="WP_340341788.1">
    <property type="nucleotide sequence ID" value="NZ_JBBKZT010000003.1"/>
</dbReference>
<evidence type="ECO:0000313" key="1">
    <source>
        <dbReference type="EMBL" id="MEJ8846644.1"/>
    </source>
</evidence>
<dbReference type="EMBL" id="JBBKZT010000003">
    <property type="protein sequence ID" value="MEJ8846644.1"/>
    <property type="molecule type" value="Genomic_DNA"/>
</dbReference>
<reference evidence="1 2" key="1">
    <citation type="submission" date="2024-03" db="EMBL/GenBank/DDBJ databases">
        <title>Novel species of the genus Variovorax.</title>
        <authorList>
            <person name="Liu Q."/>
            <person name="Xin Y.-H."/>
        </authorList>
    </citation>
    <scope>NUCLEOTIDE SEQUENCE [LARGE SCALE GENOMIC DNA]</scope>
    <source>
        <strain evidence="1 2">KACC 18900</strain>
    </source>
</reference>
<name>A0ABU8WH20_9BURK</name>